<evidence type="ECO:0000256" key="1">
    <source>
        <dbReference type="SAM" id="MobiDB-lite"/>
    </source>
</evidence>
<evidence type="ECO:0000313" key="2">
    <source>
        <dbReference type="EMBL" id="GFH12454.1"/>
    </source>
</evidence>
<dbReference type="EMBL" id="BLLF01000505">
    <property type="protein sequence ID" value="GFH12454.1"/>
    <property type="molecule type" value="Genomic_DNA"/>
</dbReference>
<feature type="region of interest" description="Disordered" evidence="1">
    <location>
        <begin position="97"/>
        <end position="120"/>
    </location>
</feature>
<keyword evidence="3" id="KW-1185">Reference proteome</keyword>
<name>A0A699Z0C5_HAELA</name>
<proteinExistence type="predicted"/>
<feature type="non-terminal residue" evidence="2">
    <location>
        <position position="1"/>
    </location>
</feature>
<feature type="compositionally biased region" description="Low complexity" evidence="1">
    <location>
        <begin position="97"/>
        <end position="108"/>
    </location>
</feature>
<accession>A0A699Z0C5</accession>
<reference evidence="2 3" key="1">
    <citation type="submission" date="2020-02" db="EMBL/GenBank/DDBJ databases">
        <title>Draft genome sequence of Haematococcus lacustris strain NIES-144.</title>
        <authorList>
            <person name="Morimoto D."/>
            <person name="Nakagawa S."/>
            <person name="Yoshida T."/>
            <person name="Sawayama S."/>
        </authorList>
    </citation>
    <scope>NUCLEOTIDE SEQUENCE [LARGE SCALE GENOMIC DNA]</scope>
    <source>
        <strain evidence="2 3">NIES-144</strain>
    </source>
</reference>
<dbReference type="AlphaFoldDB" id="A0A699Z0C5"/>
<gene>
    <name evidence="2" type="ORF">HaLaN_08148</name>
</gene>
<sequence length="196" mass="21607">MNPLQRGCVVVVVVTLRRHRHTHQKAELKWALGTLSVASTMMSSQPGSIPTHALFWCSMRAVGFRRCKGVLNKKEIRRATEQRRWATSSRTTLEAASRLSLTSQLSSSRRSKRSGTRTLCGVNPTHMEMVRECLPPTLLPDREGYCWAQCGGPPALLVASSLPAWWAALANAPAKEEQSDDSGDNDDKPPAQADLD</sequence>
<protein>
    <submittedName>
        <fullName evidence="2">Uncharacterized protein</fullName>
    </submittedName>
</protein>
<comment type="caution">
    <text evidence="2">The sequence shown here is derived from an EMBL/GenBank/DDBJ whole genome shotgun (WGS) entry which is preliminary data.</text>
</comment>
<evidence type="ECO:0000313" key="3">
    <source>
        <dbReference type="Proteomes" id="UP000485058"/>
    </source>
</evidence>
<dbReference type="Proteomes" id="UP000485058">
    <property type="component" value="Unassembled WGS sequence"/>
</dbReference>
<organism evidence="2 3">
    <name type="scientific">Haematococcus lacustris</name>
    <name type="common">Green alga</name>
    <name type="synonym">Haematococcus pluvialis</name>
    <dbReference type="NCBI Taxonomy" id="44745"/>
    <lineage>
        <taxon>Eukaryota</taxon>
        <taxon>Viridiplantae</taxon>
        <taxon>Chlorophyta</taxon>
        <taxon>core chlorophytes</taxon>
        <taxon>Chlorophyceae</taxon>
        <taxon>CS clade</taxon>
        <taxon>Chlamydomonadales</taxon>
        <taxon>Haematococcaceae</taxon>
        <taxon>Haematococcus</taxon>
    </lineage>
</organism>
<feature type="region of interest" description="Disordered" evidence="1">
    <location>
        <begin position="172"/>
        <end position="196"/>
    </location>
</feature>